<dbReference type="Proteomes" id="UP000887116">
    <property type="component" value="Unassembled WGS sequence"/>
</dbReference>
<evidence type="ECO:0000313" key="2">
    <source>
        <dbReference type="Proteomes" id="UP000887116"/>
    </source>
</evidence>
<protein>
    <submittedName>
        <fullName evidence="1">Uncharacterized protein</fullName>
    </submittedName>
</protein>
<keyword evidence="2" id="KW-1185">Reference proteome</keyword>
<name>A0A8X6KU17_TRICU</name>
<dbReference type="EMBL" id="BMAO01003235">
    <property type="protein sequence ID" value="GFQ86585.1"/>
    <property type="molecule type" value="Genomic_DNA"/>
</dbReference>
<dbReference type="AlphaFoldDB" id="A0A8X6KU17"/>
<accession>A0A8X6KU17</accession>
<reference evidence="1" key="1">
    <citation type="submission" date="2020-07" db="EMBL/GenBank/DDBJ databases">
        <title>Multicomponent nature underlies the extraordinary mechanical properties of spider dragline silk.</title>
        <authorList>
            <person name="Kono N."/>
            <person name="Nakamura H."/>
            <person name="Mori M."/>
            <person name="Yoshida Y."/>
            <person name="Ohtoshi R."/>
            <person name="Malay A.D."/>
            <person name="Moran D.A.P."/>
            <person name="Tomita M."/>
            <person name="Numata K."/>
            <person name="Arakawa K."/>
        </authorList>
    </citation>
    <scope>NUCLEOTIDE SEQUENCE</scope>
</reference>
<sequence length="90" mass="10531">MDAPEDPNEMLYKQFLPFNISEWNDKKNCDRYMHMGEMSERCSKFSPLLAMHALYRRTMDWRAGSHTPGFCWISAETQTIIAAEPGNRVK</sequence>
<evidence type="ECO:0000313" key="1">
    <source>
        <dbReference type="EMBL" id="GFQ86585.1"/>
    </source>
</evidence>
<gene>
    <name evidence="1" type="ORF">TNCT_494161</name>
</gene>
<organism evidence="1 2">
    <name type="scientific">Trichonephila clavata</name>
    <name type="common">Joro spider</name>
    <name type="synonym">Nephila clavata</name>
    <dbReference type="NCBI Taxonomy" id="2740835"/>
    <lineage>
        <taxon>Eukaryota</taxon>
        <taxon>Metazoa</taxon>
        <taxon>Ecdysozoa</taxon>
        <taxon>Arthropoda</taxon>
        <taxon>Chelicerata</taxon>
        <taxon>Arachnida</taxon>
        <taxon>Araneae</taxon>
        <taxon>Araneomorphae</taxon>
        <taxon>Entelegynae</taxon>
        <taxon>Araneoidea</taxon>
        <taxon>Nephilidae</taxon>
        <taxon>Trichonephila</taxon>
    </lineage>
</organism>
<proteinExistence type="predicted"/>
<comment type="caution">
    <text evidence="1">The sequence shown here is derived from an EMBL/GenBank/DDBJ whole genome shotgun (WGS) entry which is preliminary data.</text>
</comment>